<evidence type="ECO:0000256" key="1">
    <source>
        <dbReference type="SAM" id="Phobius"/>
    </source>
</evidence>
<organism evidence="2 3">
    <name type="scientific">Halosimplex pelagicum</name>
    <dbReference type="NCBI Taxonomy" id="869886"/>
    <lineage>
        <taxon>Archaea</taxon>
        <taxon>Methanobacteriati</taxon>
        <taxon>Methanobacteriota</taxon>
        <taxon>Stenosarchaea group</taxon>
        <taxon>Halobacteria</taxon>
        <taxon>Halobacteriales</taxon>
        <taxon>Haloarculaceae</taxon>
        <taxon>Halosimplex</taxon>
    </lineage>
</organism>
<keyword evidence="1" id="KW-1133">Transmembrane helix</keyword>
<keyword evidence="3" id="KW-1185">Reference proteome</keyword>
<sequence length="323" mass="35343">MVSEDTRRRAQMILIGAVTFAAVIIGLTVIINSYFVTQSGVVSDVSPQIDEANEFEYESRKGVRSLVVRLNHRHRNLSASELATVISRNATVYRDLIAESYASSRGEYVTISYVNDSSQFGSRVVQSADDNVTSNPPANQSEWVIGRPSETSNLGWFTMNLNVQETSETPMWINVTNASSHWVNVSMHRTTAGSGENLRVTSNVSSAGNASALCDPSRDRVLLDLVDGSAFTSDCRFNATTAIAPPYRVSVSGGENAIGKYELVYNETADSAHYRKCNASPSVARTQPCRTSAVWVANVTTQFSGSELTYANEYNITVYEEAR</sequence>
<evidence type="ECO:0000313" key="3">
    <source>
        <dbReference type="Proteomes" id="UP000509346"/>
    </source>
</evidence>
<dbReference type="AlphaFoldDB" id="A0A7D5TQQ8"/>
<name>A0A7D5TQQ8_9EURY</name>
<keyword evidence="1" id="KW-0812">Transmembrane</keyword>
<reference evidence="2 3" key="1">
    <citation type="submission" date="2020-07" db="EMBL/GenBank/DDBJ databases">
        <title>Halosimplex litoreum sp. nov. and Halosimplex rubrum sp. nov., isolated from different salt environments.</title>
        <authorList>
            <person name="Cui H."/>
        </authorList>
    </citation>
    <scope>NUCLEOTIDE SEQUENCE [LARGE SCALE GENOMIC DNA]</scope>
    <source>
        <strain evidence="2 3">R2</strain>
    </source>
</reference>
<feature type="transmembrane region" description="Helical" evidence="1">
    <location>
        <begin position="12"/>
        <end position="35"/>
    </location>
</feature>
<proteinExistence type="predicted"/>
<evidence type="ECO:0000313" key="2">
    <source>
        <dbReference type="EMBL" id="QLH80612.1"/>
    </source>
</evidence>
<gene>
    <name evidence="2" type="ORF">HZS54_02735</name>
</gene>
<dbReference type="KEGG" id="hpel:HZS54_02735"/>
<dbReference type="EMBL" id="CP058909">
    <property type="protein sequence ID" value="QLH80612.1"/>
    <property type="molecule type" value="Genomic_DNA"/>
</dbReference>
<dbReference type="GeneID" id="56081470"/>
<dbReference type="OrthoDB" id="373062at2157"/>
<dbReference type="Proteomes" id="UP000509346">
    <property type="component" value="Chromosome"/>
</dbReference>
<dbReference type="RefSeq" id="WP_179920437.1">
    <property type="nucleotide sequence ID" value="NZ_CP058909.1"/>
</dbReference>
<accession>A0A7D5TQQ8</accession>
<keyword evidence="1" id="KW-0472">Membrane</keyword>
<protein>
    <submittedName>
        <fullName evidence="2">Uncharacterized protein</fullName>
    </submittedName>
</protein>